<protein>
    <submittedName>
        <fullName evidence="9">BCCT family transporter</fullName>
    </submittedName>
</protein>
<evidence type="ECO:0000256" key="7">
    <source>
        <dbReference type="ARBA" id="ARBA00023136"/>
    </source>
</evidence>
<name>A0AAX0Z1Y0_9GAMM</name>
<dbReference type="Pfam" id="PF02028">
    <property type="entry name" value="BCCT"/>
    <property type="match status" value="1"/>
</dbReference>
<evidence type="ECO:0000256" key="1">
    <source>
        <dbReference type="ARBA" id="ARBA00004651"/>
    </source>
</evidence>
<reference evidence="9 10" key="1">
    <citation type="submission" date="2018-01" db="EMBL/GenBank/DDBJ databases">
        <title>Whole genome sequencing of Histamine producing bacteria.</title>
        <authorList>
            <person name="Butler K."/>
        </authorList>
    </citation>
    <scope>NUCLEOTIDE SEQUENCE [LARGE SCALE GENOMIC DNA]</scope>
    <source>
        <strain evidence="9 10">A1-4</strain>
    </source>
</reference>
<feature type="transmembrane region" description="Helical" evidence="8">
    <location>
        <begin position="213"/>
        <end position="236"/>
    </location>
</feature>
<dbReference type="EMBL" id="PYOZ01000002">
    <property type="protein sequence ID" value="PSX46314.1"/>
    <property type="molecule type" value="Genomic_DNA"/>
</dbReference>
<feature type="transmembrane region" description="Helical" evidence="8">
    <location>
        <begin position="78"/>
        <end position="102"/>
    </location>
</feature>
<dbReference type="Proteomes" id="UP000240728">
    <property type="component" value="Unassembled WGS sequence"/>
</dbReference>
<keyword evidence="5 8" id="KW-0812">Transmembrane</keyword>
<feature type="transmembrane region" description="Helical" evidence="8">
    <location>
        <begin position="301"/>
        <end position="319"/>
    </location>
</feature>
<keyword evidence="10" id="KW-1185">Reference proteome</keyword>
<dbReference type="AlphaFoldDB" id="A0AAX0Z1Y0"/>
<sequence>MDVNFQPRLFIFIAAFIAVLFIFFPQFSVYQLASVTEAVITEMDDYVILFSTVVLVICFALCISPLGKTTLGDEAPEFGIVIWLVMLFTTGMGSGLVFWGVAEPIYHFSNMPPITYDGDPKDAALGLTYFHWGIHAWGLYALAGLLIGWQVYINKRPMRISASLSKSERPKWLAIVDLIAVLAILFGIAGVLANTMALVEQGIRSVTGIEQDLTAMRVVLTVVVGTLFMVSSALGLKKGIKRLSCFNMWLMVAIFGFVLVNVDIFAVAGRMMSSITAYIVLLPQVSLAAIEGGEKWSQGWTVIYLIWWISWAPFVGPFIARISRGRTVRQFLICTIFIPTLASIMWFSGFAGAVFESSYLTEVVQAVNQDYTKGLFTFFAQLPMSDVLSTAALLLLLTFVISSSDSAIYSACMLMDDTRTSSKICWSIIVVTMGIALAIINNVDLNKQVAIVGAIPFILVMITQILVVVYHKIVFWWQRSQATYSSS</sequence>
<feature type="transmembrane region" description="Helical" evidence="8">
    <location>
        <begin position="424"/>
        <end position="443"/>
    </location>
</feature>
<evidence type="ECO:0000256" key="3">
    <source>
        <dbReference type="ARBA" id="ARBA00022448"/>
    </source>
</evidence>
<keyword evidence="3" id="KW-0813">Transport</keyword>
<feature type="transmembrane region" description="Helical" evidence="8">
    <location>
        <begin position="248"/>
        <end position="281"/>
    </location>
</feature>
<proteinExistence type="inferred from homology"/>
<feature type="transmembrane region" description="Helical" evidence="8">
    <location>
        <begin position="9"/>
        <end position="27"/>
    </location>
</feature>
<dbReference type="GO" id="GO:0022857">
    <property type="term" value="F:transmembrane transporter activity"/>
    <property type="evidence" value="ECO:0007669"/>
    <property type="project" value="InterPro"/>
</dbReference>
<dbReference type="GO" id="GO:0005886">
    <property type="term" value="C:plasma membrane"/>
    <property type="evidence" value="ECO:0007669"/>
    <property type="project" value="UniProtKB-SubCell"/>
</dbReference>
<evidence type="ECO:0000313" key="9">
    <source>
        <dbReference type="EMBL" id="PSX46314.1"/>
    </source>
</evidence>
<evidence type="ECO:0000256" key="6">
    <source>
        <dbReference type="ARBA" id="ARBA00022989"/>
    </source>
</evidence>
<feature type="transmembrane region" description="Helical" evidence="8">
    <location>
        <begin position="129"/>
        <end position="152"/>
    </location>
</feature>
<evidence type="ECO:0000256" key="2">
    <source>
        <dbReference type="ARBA" id="ARBA00005658"/>
    </source>
</evidence>
<feature type="transmembrane region" description="Helical" evidence="8">
    <location>
        <begin position="172"/>
        <end position="193"/>
    </location>
</feature>
<gene>
    <name evidence="9" type="ORF">C0W53_05120</name>
</gene>
<comment type="caution">
    <text evidence="9">The sequence shown here is derived from an EMBL/GenBank/DDBJ whole genome shotgun (WGS) entry which is preliminary data.</text>
</comment>
<feature type="transmembrane region" description="Helical" evidence="8">
    <location>
        <begin position="449"/>
        <end position="470"/>
    </location>
</feature>
<dbReference type="InterPro" id="IPR000060">
    <property type="entry name" value="BCCT_transptr"/>
</dbReference>
<feature type="transmembrane region" description="Helical" evidence="8">
    <location>
        <begin position="391"/>
        <end position="412"/>
    </location>
</feature>
<comment type="subcellular location">
    <subcellularLocation>
        <location evidence="1">Cell membrane</location>
        <topology evidence="1">Multi-pass membrane protein</topology>
    </subcellularLocation>
</comment>
<dbReference type="RefSeq" id="WP_045066980.1">
    <property type="nucleotide sequence ID" value="NZ_JZTB01000001.1"/>
</dbReference>
<evidence type="ECO:0000256" key="4">
    <source>
        <dbReference type="ARBA" id="ARBA00022475"/>
    </source>
</evidence>
<organism evidence="9 10">
    <name type="scientific">Photobacterium kishitanii</name>
    <dbReference type="NCBI Taxonomy" id="318456"/>
    <lineage>
        <taxon>Bacteria</taxon>
        <taxon>Pseudomonadati</taxon>
        <taxon>Pseudomonadota</taxon>
        <taxon>Gammaproteobacteria</taxon>
        <taxon>Vibrionales</taxon>
        <taxon>Vibrionaceae</taxon>
        <taxon>Photobacterium</taxon>
    </lineage>
</organism>
<dbReference type="PANTHER" id="PTHR30047">
    <property type="entry name" value="HIGH-AFFINITY CHOLINE TRANSPORT PROTEIN-RELATED"/>
    <property type="match status" value="1"/>
</dbReference>
<evidence type="ECO:0000256" key="8">
    <source>
        <dbReference type="SAM" id="Phobius"/>
    </source>
</evidence>
<feature type="transmembrane region" description="Helical" evidence="8">
    <location>
        <begin position="331"/>
        <end position="355"/>
    </location>
</feature>
<comment type="similarity">
    <text evidence="2">Belongs to the BCCT transporter (TC 2.A.15) family.</text>
</comment>
<feature type="transmembrane region" description="Helical" evidence="8">
    <location>
        <begin position="47"/>
        <end position="66"/>
    </location>
</feature>
<keyword evidence="7 8" id="KW-0472">Membrane</keyword>
<keyword evidence="4" id="KW-1003">Cell membrane</keyword>
<evidence type="ECO:0000256" key="5">
    <source>
        <dbReference type="ARBA" id="ARBA00022692"/>
    </source>
</evidence>
<dbReference type="PANTHER" id="PTHR30047:SF7">
    <property type="entry name" value="HIGH-AFFINITY CHOLINE TRANSPORT PROTEIN"/>
    <property type="match status" value="1"/>
</dbReference>
<keyword evidence="6 8" id="KW-1133">Transmembrane helix</keyword>
<evidence type="ECO:0000313" key="10">
    <source>
        <dbReference type="Proteomes" id="UP000240728"/>
    </source>
</evidence>
<accession>A0AAX0Z1Y0</accession>